<feature type="domain" description="Outer membrane protein beta-barrel" evidence="2">
    <location>
        <begin position="271"/>
        <end position="686"/>
    </location>
</feature>
<feature type="compositionally biased region" description="Polar residues" evidence="1">
    <location>
        <begin position="252"/>
        <end position="269"/>
    </location>
</feature>
<dbReference type="EMBL" id="CP040749">
    <property type="protein sequence ID" value="QCX40289.1"/>
    <property type="molecule type" value="Genomic_DNA"/>
</dbReference>
<dbReference type="OrthoDB" id="1682379at2"/>
<evidence type="ECO:0000259" key="2">
    <source>
        <dbReference type="Pfam" id="PF14905"/>
    </source>
</evidence>
<dbReference type="SUPFAM" id="SSF56935">
    <property type="entry name" value="Porins"/>
    <property type="match status" value="1"/>
</dbReference>
<dbReference type="KEGG" id="fbe:FF125_18220"/>
<name>A0A5B7TTW9_9FLAO</name>
<dbReference type="AlphaFoldDB" id="A0A5B7TTW9"/>
<dbReference type="RefSeq" id="WP_138951177.1">
    <property type="nucleotide sequence ID" value="NZ_CP040749.1"/>
</dbReference>
<evidence type="ECO:0000256" key="1">
    <source>
        <dbReference type="SAM" id="MobiDB-lite"/>
    </source>
</evidence>
<sequence length="707" mass="80619">MSDKNRVTGIKDSERNKVINLTLKDRNKVNDFGKAQGGYGTDDRYMSSLNYNIFTPKVQLSIIGIYNNINTTGADIDEIMDFSKGGRHSFGGRNNDPTYGFLTTGIGGFNFGYEFKKDQNLNADYFYNYNKATSGLIETDRVEFINDQEIRTESKSNDEDITNSHKANFNYRDRSKKMSSFNLRGKIASNNTDSFGDESLNKYNGAGELDLGSLGKSESSAESSSGTINANYVRRFLENSKRNIQIKGGFRGSNNDRNSSNMQDNSYNISNPNASYTVLNEIYKSSTTKKLNYNLSVEYTEPLAENHFIEFQVGTRTSNQDDDVDQENFENGVQTNPLIYEQNYKNSNLVGGLFYNFSNENLVLNIGGVIVNENQDFGLEGEENYDFTYTNFNPKIFFRYRPKRSKLFMFKAEKKINLASVAQLTPVINNFNPLFIKTGNPNLSPENEYEFFAMANNFNFSSGFYYHARINFSYITDAIVTNQFTDNLGIRTTTYANLGEKEDFNVSVRFGKRIESLNFRYNIKLSGGFDNYQSIINDEINTTKSKNGTLGFSLENNKKDNLDASVGADFSKNMAKFSTGKTKEREYFQQTYFAKMDWNITNRFNIDSQFKYEIYQDSNFDSDQSIPIWNASVSYAFLKGNSLNVKLSALDILNKSIGLIRDSNTNYYQEVNREVLGNYYMLSLTYILNASKVPQKPQKGGRHGRHH</sequence>
<evidence type="ECO:0000313" key="3">
    <source>
        <dbReference type="EMBL" id="QCX40289.1"/>
    </source>
</evidence>
<reference evidence="3 4" key="1">
    <citation type="submission" date="2019-05" db="EMBL/GenBank/DDBJ databases">
        <title>Algicella ahnfeltiae gen. nov., sp. nov., a novel marine bacterium of the family Flavobacteriaceae isolated from a red alga.</title>
        <authorList>
            <person name="Nedashkovskaya O.I."/>
            <person name="Kukhlevskiy A.D."/>
            <person name="Kim S.-G."/>
            <person name="Zhukova N.V."/>
            <person name="Mikhailov V.V."/>
        </authorList>
    </citation>
    <scope>NUCLEOTIDE SEQUENCE [LARGE SCALE GENOMIC DNA]</scope>
    <source>
        <strain evidence="3 4">10Alg115</strain>
    </source>
</reference>
<protein>
    <recommendedName>
        <fullName evidence="2">Outer membrane protein beta-barrel domain-containing protein</fullName>
    </recommendedName>
</protein>
<organism evidence="3 4">
    <name type="scientific">Aureibaculum algae</name>
    <dbReference type="NCBI Taxonomy" id="2584122"/>
    <lineage>
        <taxon>Bacteria</taxon>
        <taxon>Pseudomonadati</taxon>
        <taxon>Bacteroidota</taxon>
        <taxon>Flavobacteriia</taxon>
        <taxon>Flavobacteriales</taxon>
        <taxon>Flavobacteriaceae</taxon>
        <taxon>Aureibaculum</taxon>
    </lineage>
</organism>
<dbReference type="Pfam" id="PF14905">
    <property type="entry name" value="OMP_b-brl_3"/>
    <property type="match status" value="1"/>
</dbReference>
<evidence type="ECO:0000313" key="4">
    <source>
        <dbReference type="Proteomes" id="UP000306229"/>
    </source>
</evidence>
<proteinExistence type="predicted"/>
<dbReference type="Proteomes" id="UP000306229">
    <property type="component" value="Chromosome"/>
</dbReference>
<feature type="region of interest" description="Disordered" evidence="1">
    <location>
        <begin position="246"/>
        <end position="269"/>
    </location>
</feature>
<accession>A0A5B7TTW9</accession>
<gene>
    <name evidence="3" type="ORF">FF125_18220</name>
</gene>
<keyword evidence="4" id="KW-1185">Reference proteome</keyword>
<dbReference type="InterPro" id="IPR041700">
    <property type="entry name" value="OMP_b-brl_3"/>
</dbReference>